<evidence type="ECO:0000313" key="2">
    <source>
        <dbReference type="EMBL" id="ANC90949.1"/>
    </source>
</evidence>
<protein>
    <recommendedName>
        <fullName evidence="4">DUF2029 domain-containing protein</fullName>
    </recommendedName>
</protein>
<proteinExistence type="predicted"/>
<dbReference type="KEGG" id="ahu:A6A40_02975"/>
<feature type="transmembrane region" description="Helical" evidence="1">
    <location>
        <begin position="369"/>
        <end position="385"/>
    </location>
</feature>
<keyword evidence="1" id="KW-0812">Transmembrane</keyword>
<dbReference type="Proteomes" id="UP000077405">
    <property type="component" value="Chromosome"/>
</dbReference>
<feature type="transmembrane region" description="Helical" evidence="1">
    <location>
        <begin position="88"/>
        <end position="110"/>
    </location>
</feature>
<dbReference type="OrthoDB" id="1814621at2"/>
<evidence type="ECO:0008006" key="4">
    <source>
        <dbReference type="Google" id="ProtNLM"/>
    </source>
</evidence>
<accession>A0A160JDY3</accession>
<evidence type="ECO:0000256" key="1">
    <source>
        <dbReference type="SAM" id="Phobius"/>
    </source>
</evidence>
<keyword evidence="1" id="KW-1133">Transmembrane helix</keyword>
<keyword evidence="1" id="KW-0472">Membrane</keyword>
<dbReference type="EMBL" id="CP015285">
    <property type="protein sequence ID" value="ANC90949.1"/>
    <property type="molecule type" value="Genomic_DNA"/>
</dbReference>
<feature type="transmembrane region" description="Helical" evidence="1">
    <location>
        <begin position="122"/>
        <end position="143"/>
    </location>
</feature>
<reference evidence="2 3" key="1">
    <citation type="journal article" date="2013" name="Int. J. Syst. Evol. Microbiol.">
        <title>Azospirillum humicireducens sp. nov., a nitrogen-fixing bacterium isolated from a microbial fuel cell.</title>
        <authorList>
            <person name="Zhou S."/>
            <person name="Han L."/>
            <person name="Wang Y."/>
            <person name="Yang G."/>
            <person name="Zhuang L."/>
            <person name="Hu P."/>
        </authorList>
    </citation>
    <scope>NUCLEOTIDE SEQUENCE [LARGE SCALE GENOMIC DNA]</scope>
    <source>
        <strain evidence="2 3">SgZ-5</strain>
    </source>
</reference>
<name>A0A160JDY3_9PROT</name>
<dbReference type="AlphaFoldDB" id="A0A160JDY3"/>
<dbReference type="STRING" id="1226968.A6A40_02975"/>
<feature type="transmembrane region" description="Helical" evidence="1">
    <location>
        <begin position="220"/>
        <end position="242"/>
    </location>
</feature>
<feature type="transmembrane region" description="Helical" evidence="1">
    <location>
        <begin position="307"/>
        <end position="327"/>
    </location>
</feature>
<evidence type="ECO:0000313" key="3">
    <source>
        <dbReference type="Proteomes" id="UP000077405"/>
    </source>
</evidence>
<feature type="transmembrane region" description="Helical" evidence="1">
    <location>
        <begin position="339"/>
        <end position="363"/>
    </location>
</feature>
<dbReference type="RefSeq" id="WP_063634043.1">
    <property type="nucleotide sequence ID" value="NZ_CP015285.1"/>
</dbReference>
<gene>
    <name evidence="2" type="ORF">A6A40_02975</name>
</gene>
<sequence length="546" mass="59683">MPTPDDDRRARLTGRAFLLLAPVAYGLLTLAFGMDANWDLRNYHWYNAHALLTGRIGRDLLPAQMPTFYSPFLDVPFYWLATHLPARAAGFLWGTMQGVNLSLLYLLASFCLRNVPDMQRTLIAMVLAAMGGLGGGTLGLIGTTFQDNVVSLGVLGAAAVVAGSLPGILDGRPLPSFARVAAAGLLAGVAMGLKNPTVIYAIGLCLSFLALPARPWRRLWLAFFFGIGVLVGLALGGGVWMAHLWHDYGNPVFPHMNHVFKSPFAAISDYVNVSFFPPGLWQRLFFPFVFTFSPLTVGEVPFFDLRVLALFVLVPVGAAAVLIGRSMGKRHDWLTERPATGFLLTALTVTYTLWVAMFCIYRYLVPLEMLAPLALVMAVGLLPVAHRLRIGLAVALLALVQLTVQPADWGRVAWPKDANGKWVTAEVPPIAEPDDTMVLMAGYWAISHVIPSFPQRVTFVRIQSNFLQPDSVGNGHLAILKDKVSSHRGRFLMLSTIPDTPGAAKAAELLGLRLDPQRCRPIPNNLGETLNLCAVDRMPRNRETLE</sequence>
<keyword evidence="3" id="KW-1185">Reference proteome</keyword>
<feature type="transmembrane region" description="Helical" evidence="1">
    <location>
        <begin position="149"/>
        <end position="169"/>
    </location>
</feature>
<feature type="transmembrane region" description="Helical" evidence="1">
    <location>
        <begin position="12"/>
        <end position="34"/>
    </location>
</feature>
<organism evidence="2 3">
    <name type="scientific">Azospirillum humicireducens</name>
    <dbReference type="NCBI Taxonomy" id="1226968"/>
    <lineage>
        <taxon>Bacteria</taxon>
        <taxon>Pseudomonadati</taxon>
        <taxon>Pseudomonadota</taxon>
        <taxon>Alphaproteobacteria</taxon>
        <taxon>Rhodospirillales</taxon>
        <taxon>Azospirillaceae</taxon>
        <taxon>Azospirillum</taxon>
    </lineage>
</organism>